<sequence>MVGSGPAGGAAALLLATYGIRTLQVTKHGWLANTPRAHITNQRTMEVLRDLGVEDQALQQGSPSQLMGDTVLCTALAGQEIGRIRSWGTGPASLSEYATASPCEMIDLPQTYLEPILTTTAAARGAKVRFDTEFLHLTQDEDGVTAHLRDRVRGDTFTVRARYLIGADGSRSTIAQQVGLPMDGRMSKAGSMNIVFTADLTRHCAHRPSVLYWVLRPGAATGGIGMGLIRMVRPWNQWLLVWGYDIDQPPPTLDTEQARAIVRDLVGDPDLAVEITSTSLWTVNHAYATAYSAGRVHCIGDAVHRHPPSNGLGSNTSVQDAYNLAWKLAMVIRGQASPTLLDSYSAERAPVGRQIVERANLSRDQFAPIFDTLGVNADSDTHAITDALSSLRAGTDAGTKQRQQLDEAITLKNYEFNAHGVEMNQRYTSSAILPDTPTNQNTHGYGDGYGDGDGGGYGGEGRRHAGAAEHNWYADGNEGRQPTTPGTTDRDGHEGESAHESEGGREGRGGREGGDWELTARPTTRPGAKLPHAWLVDATGRRLSTLDTIGKGLFTVLTGLSGGIWETATSACRTELALPLRFTQIGGEGARDAYGEWSRVREIAEDGVLLVRPDGHIAWRHTTAPHDAATAQAQLLTALRHILGR</sequence>
<evidence type="ECO:0000256" key="1">
    <source>
        <dbReference type="ARBA" id="ARBA00022630"/>
    </source>
</evidence>
<dbReference type="InterPro" id="IPR050641">
    <property type="entry name" value="RIFMO-like"/>
</dbReference>
<keyword evidence="6" id="KW-1185">Reference proteome</keyword>
<evidence type="ECO:0000256" key="3">
    <source>
        <dbReference type="SAM" id="MobiDB-lite"/>
    </source>
</evidence>
<dbReference type="Gene3D" id="3.30.9.10">
    <property type="entry name" value="D-Amino Acid Oxidase, subunit A, domain 2"/>
    <property type="match status" value="1"/>
</dbReference>
<protein>
    <submittedName>
        <fullName evidence="5">FAD-dependent monooxygenase</fullName>
    </submittedName>
</protein>
<dbReference type="Pfam" id="PF21274">
    <property type="entry name" value="Rng_hyd_C"/>
    <property type="match status" value="1"/>
</dbReference>
<keyword evidence="2" id="KW-0274">FAD</keyword>
<dbReference type="Pfam" id="PF01494">
    <property type="entry name" value="FAD_binding_3"/>
    <property type="match status" value="1"/>
</dbReference>
<dbReference type="Proteomes" id="UP001522868">
    <property type="component" value="Unassembled WGS sequence"/>
</dbReference>
<dbReference type="InterPro" id="IPR002938">
    <property type="entry name" value="FAD-bd"/>
</dbReference>
<proteinExistence type="predicted"/>
<feature type="compositionally biased region" description="Basic and acidic residues" evidence="3">
    <location>
        <begin position="488"/>
        <end position="514"/>
    </location>
</feature>
<evidence type="ECO:0000313" key="5">
    <source>
        <dbReference type="EMBL" id="MCK8681708.1"/>
    </source>
</evidence>
<keyword evidence="1" id="KW-0285">Flavoprotein</keyword>
<comment type="caution">
    <text evidence="5">The sequence shown here is derived from an EMBL/GenBank/DDBJ whole genome shotgun (WGS) entry which is preliminary data.</text>
</comment>
<accession>A0ABT0IK43</accession>
<dbReference type="Gene3D" id="3.40.30.120">
    <property type="match status" value="1"/>
</dbReference>
<dbReference type="PRINTS" id="PR00420">
    <property type="entry name" value="RNGMNOXGNASE"/>
</dbReference>
<evidence type="ECO:0000259" key="4">
    <source>
        <dbReference type="Pfam" id="PF01494"/>
    </source>
</evidence>
<name>A0ABT0IK43_9ACTN</name>
<dbReference type="GO" id="GO:0004497">
    <property type="term" value="F:monooxygenase activity"/>
    <property type="evidence" value="ECO:0007669"/>
    <property type="project" value="UniProtKB-KW"/>
</dbReference>
<evidence type="ECO:0000256" key="2">
    <source>
        <dbReference type="ARBA" id="ARBA00022827"/>
    </source>
</evidence>
<keyword evidence="5" id="KW-0503">Monooxygenase</keyword>
<dbReference type="EMBL" id="JALPTH010000052">
    <property type="protein sequence ID" value="MCK8681708.1"/>
    <property type="molecule type" value="Genomic_DNA"/>
</dbReference>
<reference evidence="5 6" key="1">
    <citation type="submission" date="2022-04" db="EMBL/GenBank/DDBJ databases">
        <title>Streptomyces sp. nov. LCR6-01 isolated from Lichen of Dirinaria sp.</title>
        <authorList>
            <person name="Kanchanasin P."/>
            <person name="Tanasupawat S."/>
            <person name="Phongsopitanun W."/>
        </authorList>
    </citation>
    <scope>NUCLEOTIDE SEQUENCE [LARGE SCALE GENOMIC DNA]</scope>
    <source>
        <strain evidence="5 6">LCR6-01</strain>
    </source>
</reference>
<evidence type="ECO:0000313" key="6">
    <source>
        <dbReference type="Proteomes" id="UP001522868"/>
    </source>
</evidence>
<gene>
    <name evidence="5" type="ORF">M1O15_30785</name>
</gene>
<feature type="compositionally biased region" description="Gly residues" evidence="3">
    <location>
        <begin position="445"/>
        <end position="459"/>
    </location>
</feature>
<organism evidence="5 6">
    <name type="scientific">Streptomyces lichenis</name>
    <dbReference type="NCBI Taxonomy" id="2306967"/>
    <lineage>
        <taxon>Bacteria</taxon>
        <taxon>Bacillati</taxon>
        <taxon>Actinomycetota</taxon>
        <taxon>Actinomycetes</taxon>
        <taxon>Kitasatosporales</taxon>
        <taxon>Streptomycetaceae</taxon>
        <taxon>Streptomyces</taxon>
    </lineage>
</organism>
<feature type="region of interest" description="Disordered" evidence="3">
    <location>
        <begin position="435"/>
        <end position="525"/>
    </location>
</feature>
<dbReference type="PANTHER" id="PTHR43004:SF8">
    <property type="entry name" value="FAD-BINDING DOMAIN-CONTAINING PROTEIN-RELATED"/>
    <property type="match status" value="1"/>
</dbReference>
<keyword evidence="5" id="KW-0560">Oxidoreductase</keyword>
<dbReference type="InterPro" id="IPR036188">
    <property type="entry name" value="FAD/NAD-bd_sf"/>
</dbReference>
<feature type="domain" description="FAD-binding" evidence="4">
    <location>
        <begin position="2"/>
        <end position="359"/>
    </location>
</feature>
<dbReference type="PANTHER" id="PTHR43004">
    <property type="entry name" value="TRK SYSTEM POTASSIUM UPTAKE PROTEIN"/>
    <property type="match status" value="1"/>
</dbReference>
<dbReference type="SUPFAM" id="SSF51905">
    <property type="entry name" value="FAD/NAD(P)-binding domain"/>
    <property type="match status" value="1"/>
</dbReference>
<dbReference type="Gene3D" id="3.50.50.60">
    <property type="entry name" value="FAD/NAD(P)-binding domain"/>
    <property type="match status" value="1"/>
</dbReference>